<dbReference type="Gene3D" id="3.40.980.10">
    <property type="entry name" value="MoaB/Mog-like domain"/>
    <property type="match status" value="1"/>
</dbReference>
<dbReference type="SMART" id="SM00852">
    <property type="entry name" value="MoCF_biosynth"/>
    <property type="match status" value="1"/>
</dbReference>
<proteinExistence type="predicted"/>
<dbReference type="PANTHER" id="PTHR13939:SF0">
    <property type="entry name" value="NMN AMIDOHYDROLASE-LIKE PROTEIN YFAY"/>
    <property type="match status" value="1"/>
</dbReference>
<evidence type="ECO:0000259" key="1">
    <source>
        <dbReference type="SMART" id="SM00852"/>
    </source>
</evidence>
<dbReference type="RefSeq" id="WP_369710538.1">
    <property type="nucleotide sequence ID" value="NZ_CP165644.1"/>
</dbReference>
<dbReference type="InterPro" id="IPR050101">
    <property type="entry name" value="CinA"/>
</dbReference>
<dbReference type="SUPFAM" id="SSF53218">
    <property type="entry name" value="Molybdenum cofactor biosynthesis proteins"/>
    <property type="match status" value="1"/>
</dbReference>
<dbReference type="PANTHER" id="PTHR13939">
    <property type="entry name" value="NICOTINAMIDE-NUCLEOTIDE AMIDOHYDROLASE PNCC"/>
    <property type="match status" value="1"/>
</dbReference>
<protein>
    <submittedName>
        <fullName evidence="2">Molybdopterin-binding protein</fullName>
    </submittedName>
</protein>
<reference evidence="2" key="1">
    <citation type="submission" date="2024-07" db="EMBL/GenBank/DDBJ databases">
        <authorList>
            <person name="Li X.-J."/>
            <person name="Wang X."/>
        </authorList>
    </citation>
    <scope>NUCLEOTIDE SEQUENCE</scope>
    <source>
        <strain evidence="2">HSP-334</strain>
    </source>
</reference>
<feature type="domain" description="MoaB/Mog" evidence="1">
    <location>
        <begin position="4"/>
        <end position="154"/>
    </location>
</feature>
<dbReference type="AlphaFoldDB" id="A0AB39VEJ0"/>
<dbReference type="KEGG" id="lrug:AB8B22_06770"/>
<dbReference type="EMBL" id="CP165644">
    <property type="protein sequence ID" value="XDU66128.1"/>
    <property type="molecule type" value="Genomic_DNA"/>
</dbReference>
<dbReference type="CDD" id="cd00885">
    <property type="entry name" value="cinA"/>
    <property type="match status" value="1"/>
</dbReference>
<name>A0AB39VEJ0_9FUSO</name>
<evidence type="ECO:0000313" key="2">
    <source>
        <dbReference type="EMBL" id="XDU66128.1"/>
    </source>
</evidence>
<gene>
    <name evidence="2" type="ORF">AB8B22_06770</name>
</gene>
<dbReference type="Pfam" id="PF00994">
    <property type="entry name" value="MoCF_biosynth"/>
    <property type="match status" value="1"/>
</dbReference>
<accession>A0AB39VEJ0</accession>
<sequence>MKAEIICVGTELLVGDIVNTNSQYISKKFTDIGIDLYYQTTVGDNFERLKECLKIAFNRVDLVITTGGLGPTIDDITKEVVANYFNVDLEMIQKYYDLIIKKYNERGFFEVASGAEKEASILKGSVLLENEVGLAPGCFFEKNEKKIIILSAKRNDCYARRLRIAAFKEIFRFNFTYENFGDKRCS</sequence>
<organism evidence="2">
    <name type="scientific">Leptotrichia rugosa</name>
    <dbReference type="NCBI Taxonomy" id="3239302"/>
    <lineage>
        <taxon>Bacteria</taxon>
        <taxon>Fusobacteriati</taxon>
        <taxon>Fusobacteriota</taxon>
        <taxon>Fusobacteriia</taxon>
        <taxon>Fusobacteriales</taxon>
        <taxon>Leptotrichiaceae</taxon>
        <taxon>Leptotrichia</taxon>
    </lineage>
</organism>
<dbReference type="InterPro" id="IPR036425">
    <property type="entry name" value="MoaB/Mog-like_dom_sf"/>
</dbReference>
<dbReference type="InterPro" id="IPR001453">
    <property type="entry name" value="MoaB/Mog_dom"/>
</dbReference>